<proteinExistence type="predicted"/>
<reference evidence="3" key="1">
    <citation type="submission" date="2023-04" db="EMBL/GenBank/DDBJ databases">
        <authorList>
            <person name="Vijverberg K."/>
            <person name="Xiong W."/>
            <person name="Schranz E."/>
        </authorList>
    </citation>
    <scope>NUCLEOTIDE SEQUENCE</scope>
</reference>
<gene>
    <name evidence="3" type="ORF">LSALG_LOCUS29607</name>
</gene>
<accession>A0AA35ZD87</accession>
<dbReference type="Proteomes" id="UP001177003">
    <property type="component" value="Chromosome 6"/>
</dbReference>
<keyword evidence="1" id="KW-0175">Coiled coil</keyword>
<evidence type="ECO:0000256" key="1">
    <source>
        <dbReference type="SAM" id="Coils"/>
    </source>
</evidence>
<dbReference type="AlphaFoldDB" id="A0AA35ZD87"/>
<dbReference type="EMBL" id="OX465082">
    <property type="protein sequence ID" value="CAI9290415.1"/>
    <property type="molecule type" value="Genomic_DNA"/>
</dbReference>
<evidence type="ECO:0000313" key="3">
    <source>
        <dbReference type="EMBL" id="CAI9290415.1"/>
    </source>
</evidence>
<evidence type="ECO:0000313" key="4">
    <source>
        <dbReference type="Proteomes" id="UP001177003"/>
    </source>
</evidence>
<sequence length="295" mass="33880">MYTLSIKTERVNVLSVKLENAEKQVQDLLTERAIIKSCISYITSLLSDVNETRECMITISVRKHLNEKLMPIFTMLHRLQGVSDQTFVPKQGGEGGSTIMTRKEGPKAPTKPVVKQEPNGKGKLFGDEPIVDNSEDEGELNEDELKRRKVHKTELDENNRIIREAEEKEMADEEAQATLQSIKILFPKWNLKRIKNDAVDLPMARDSKSHVYEFIFAYLPCLNPYGWIILDNMLLKEKEKYESVMSQILLQSYIQEIGEMDVKIVVVLRKKPSIVPEEAPKDFEKLKLGKIYKEG</sequence>
<feature type="coiled-coil region" evidence="1">
    <location>
        <begin position="4"/>
        <end position="31"/>
    </location>
</feature>
<organism evidence="3 4">
    <name type="scientific">Lactuca saligna</name>
    <name type="common">Willowleaf lettuce</name>
    <dbReference type="NCBI Taxonomy" id="75948"/>
    <lineage>
        <taxon>Eukaryota</taxon>
        <taxon>Viridiplantae</taxon>
        <taxon>Streptophyta</taxon>
        <taxon>Embryophyta</taxon>
        <taxon>Tracheophyta</taxon>
        <taxon>Spermatophyta</taxon>
        <taxon>Magnoliopsida</taxon>
        <taxon>eudicotyledons</taxon>
        <taxon>Gunneridae</taxon>
        <taxon>Pentapetalae</taxon>
        <taxon>asterids</taxon>
        <taxon>campanulids</taxon>
        <taxon>Asterales</taxon>
        <taxon>Asteraceae</taxon>
        <taxon>Cichorioideae</taxon>
        <taxon>Cichorieae</taxon>
        <taxon>Lactucinae</taxon>
        <taxon>Lactuca</taxon>
    </lineage>
</organism>
<name>A0AA35ZD87_LACSI</name>
<protein>
    <submittedName>
        <fullName evidence="3">Uncharacterized protein</fullName>
    </submittedName>
</protein>
<evidence type="ECO:0000256" key="2">
    <source>
        <dbReference type="SAM" id="MobiDB-lite"/>
    </source>
</evidence>
<feature type="region of interest" description="Disordered" evidence="2">
    <location>
        <begin position="86"/>
        <end position="143"/>
    </location>
</feature>
<feature type="compositionally biased region" description="Acidic residues" evidence="2">
    <location>
        <begin position="129"/>
        <end position="142"/>
    </location>
</feature>
<keyword evidence="4" id="KW-1185">Reference proteome</keyword>